<dbReference type="PROSITE" id="PS50103">
    <property type="entry name" value="ZF_C3H1"/>
    <property type="match status" value="1"/>
</dbReference>
<evidence type="ECO:0000259" key="14">
    <source>
        <dbReference type="PROSITE" id="PS50104"/>
    </source>
</evidence>
<dbReference type="SMART" id="SM00509">
    <property type="entry name" value="TFS2N"/>
    <property type="match status" value="1"/>
</dbReference>
<dbReference type="PROSITE" id="PS51319">
    <property type="entry name" value="TFIIS_N"/>
    <property type="match status" value="1"/>
</dbReference>
<evidence type="ECO:0000256" key="12">
    <source>
        <dbReference type="SAM" id="MobiDB-lite"/>
    </source>
</evidence>
<dbReference type="InterPro" id="IPR000571">
    <property type="entry name" value="Znf_CCCH"/>
</dbReference>
<dbReference type="RefSeq" id="XP_056863755.1">
    <property type="nucleotide sequence ID" value="XM_057007775.1"/>
</dbReference>
<dbReference type="CDD" id="cd00183">
    <property type="entry name" value="TFIIS_I"/>
    <property type="match status" value="1"/>
</dbReference>
<dbReference type="InterPro" id="IPR000157">
    <property type="entry name" value="TIR_dom"/>
</dbReference>
<keyword evidence="9 10" id="KW-0539">Nucleus</keyword>
<dbReference type="SUPFAM" id="SSF101936">
    <property type="entry name" value="DNA-binding pseudobarrel domain"/>
    <property type="match status" value="1"/>
</dbReference>
<dbReference type="InterPro" id="IPR017923">
    <property type="entry name" value="TFIIS_N"/>
</dbReference>
<comment type="subcellular location">
    <subcellularLocation>
        <location evidence="1 10">Nucleus</location>
    </subcellularLocation>
</comment>
<dbReference type="InterPro" id="IPR044974">
    <property type="entry name" value="Disease_R_plants"/>
</dbReference>
<feature type="domain" description="TIR" evidence="14">
    <location>
        <begin position="239"/>
        <end position="382"/>
    </location>
</feature>
<keyword evidence="11" id="KW-0863">Zinc-finger</keyword>
<dbReference type="KEGG" id="rsz:108851622"/>
<evidence type="ECO:0000256" key="1">
    <source>
        <dbReference type="ARBA" id="ARBA00004123"/>
    </source>
</evidence>
<organism evidence="17 18">
    <name type="scientific">Raphanus sativus</name>
    <name type="common">Radish</name>
    <name type="synonym">Raphanus raphanistrum var. sativus</name>
    <dbReference type="NCBI Taxonomy" id="3726"/>
    <lineage>
        <taxon>Eukaryota</taxon>
        <taxon>Viridiplantae</taxon>
        <taxon>Streptophyta</taxon>
        <taxon>Embryophyta</taxon>
        <taxon>Tracheophyta</taxon>
        <taxon>Spermatophyta</taxon>
        <taxon>Magnoliopsida</taxon>
        <taxon>eudicotyledons</taxon>
        <taxon>Gunneridae</taxon>
        <taxon>Pentapetalae</taxon>
        <taxon>rosids</taxon>
        <taxon>malvids</taxon>
        <taxon>Brassicales</taxon>
        <taxon>Brassicaceae</taxon>
        <taxon>Brassiceae</taxon>
        <taxon>Raphanus</taxon>
    </lineage>
</organism>
<dbReference type="GO" id="GO:0005694">
    <property type="term" value="C:chromosome"/>
    <property type="evidence" value="ECO:0007669"/>
    <property type="project" value="UniProtKB-SubCell"/>
</dbReference>
<name>A0A9W3DIX6_RAPSA</name>
<protein>
    <recommendedName>
        <fullName evidence="2">Serine/threonine-protein phosphatase 1 regulatory subunit 10</fullName>
    </recommendedName>
</protein>
<evidence type="ECO:0000259" key="13">
    <source>
        <dbReference type="PROSITE" id="PS50103"/>
    </source>
</evidence>
<dbReference type="PROSITE" id="PS50104">
    <property type="entry name" value="TIR"/>
    <property type="match status" value="1"/>
</dbReference>
<dbReference type="FunFam" id="3.80.10.10:FF:000386">
    <property type="entry name" value="Disease resistance protein RPS4"/>
    <property type="match status" value="1"/>
</dbReference>
<dbReference type="SUPFAM" id="SSF52540">
    <property type="entry name" value="P-loop containing nucleoside triphosphate hydrolases"/>
    <property type="match status" value="1"/>
</dbReference>
<keyword evidence="8" id="KW-0804">Transcription</keyword>
<evidence type="ECO:0000256" key="5">
    <source>
        <dbReference type="ARBA" id="ARBA00022821"/>
    </source>
</evidence>
<evidence type="ECO:0000256" key="2">
    <source>
        <dbReference type="ARBA" id="ARBA00022330"/>
    </source>
</evidence>
<dbReference type="InterPro" id="IPR035897">
    <property type="entry name" value="Toll_tir_struct_dom_sf"/>
</dbReference>
<dbReference type="InterPro" id="IPR003617">
    <property type="entry name" value="TFIIS/CRSP70_N_sub"/>
</dbReference>
<dbReference type="Pfam" id="PF01582">
    <property type="entry name" value="TIR"/>
    <property type="match status" value="1"/>
</dbReference>
<dbReference type="Proteomes" id="UP000504610">
    <property type="component" value="Chromosome 4"/>
</dbReference>
<dbReference type="SMART" id="SM01019">
    <property type="entry name" value="B3"/>
    <property type="match status" value="1"/>
</dbReference>
<dbReference type="GO" id="GO:0007165">
    <property type="term" value="P:signal transduction"/>
    <property type="evidence" value="ECO:0007669"/>
    <property type="project" value="InterPro"/>
</dbReference>
<dbReference type="SUPFAM" id="SSF46785">
    <property type="entry name" value="Winged helix' DNA-binding domain"/>
    <property type="match status" value="1"/>
</dbReference>
<dbReference type="GO" id="GO:0043531">
    <property type="term" value="F:ADP binding"/>
    <property type="evidence" value="ECO:0007669"/>
    <property type="project" value="InterPro"/>
</dbReference>
<dbReference type="InterPro" id="IPR032675">
    <property type="entry name" value="LRR_dom_sf"/>
</dbReference>
<dbReference type="CDD" id="cd10017">
    <property type="entry name" value="B3_DNA"/>
    <property type="match status" value="1"/>
</dbReference>
<dbReference type="SUPFAM" id="SSF52200">
    <property type="entry name" value="Toll/Interleukin receptor TIR domain"/>
    <property type="match status" value="1"/>
</dbReference>
<keyword evidence="11" id="KW-0479">Metal-binding</keyword>
<dbReference type="InterPro" id="IPR042197">
    <property type="entry name" value="Apaf_helical"/>
</dbReference>
<dbReference type="Gene3D" id="1.10.8.430">
    <property type="entry name" value="Helical domain of apoptotic protease-activating factors"/>
    <property type="match status" value="1"/>
</dbReference>
<feature type="domain" description="C3H1-type" evidence="13">
    <location>
        <begin position="1196"/>
        <end position="1224"/>
    </location>
</feature>
<feature type="region of interest" description="Disordered" evidence="12">
    <location>
        <begin position="1151"/>
        <end position="1184"/>
    </location>
</feature>
<dbReference type="Gene3D" id="3.40.50.300">
    <property type="entry name" value="P-loop containing nucleotide triphosphate hydrolases"/>
    <property type="match status" value="1"/>
</dbReference>
<feature type="domain" description="TF-B3" evidence="15">
    <location>
        <begin position="104"/>
        <end position="201"/>
    </location>
</feature>
<dbReference type="Pfam" id="PF00931">
    <property type="entry name" value="NB-ARC"/>
    <property type="match status" value="1"/>
</dbReference>
<evidence type="ECO:0000256" key="3">
    <source>
        <dbReference type="ARBA" id="ARBA00022614"/>
    </source>
</evidence>
<dbReference type="GO" id="GO:0008270">
    <property type="term" value="F:zinc ion binding"/>
    <property type="evidence" value="ECO:0007669"/>
    <property type="project" value="UniProtKB-KW"/>
</dbReference>
<dbReference type="PANTHER" id="PTHR11017:SF278">
    <property type="entry name" value="SERINE_THREONINE-PROTEIN PHOSPHATASE 1 REGULATORY SUBUNIT 10"/>
    <property type="match status" value="1"/>
</dbReference>
<evidence type="ECO:0000256" key="4">
    <source>
        <dbReference type="ARBA" id="ARBA00022737"/>
    </source>
</evidence>
<keyword evidence="6" id="KW-0805">Transcription regulation</keyword>
<dbReference type="InterPro" id="IPR015300">
    <property type="entry name" value="DNA-bd_pseudobarrel_sf"/>
</dbReference>
<dbReference type="InterPro" id="IPR002182">
    <property type="entry name" value="NB-ARC"/>
</dbReference>
<evidence type="ECO:0000256" key="11">
    <source>
        <dbReference type="PROSITE-ProRule" id="PRU00723"/>
    </source>
</evidence>
<dbReference type="Pfam" id="PF07725">
    <property type="entry name" value="LRR_3"/>
    <property type="match status" value="1"/>
</dbReference>
<dbReference type="GO" id="GO:0005634">
    <property type="term" value="C:nucleus"/>
    <property type="evidence" value="ECO:0007669"/>
    <property type="project" value="UniProtKB-SubCell"/>
</dbReference>
<keyword evidence="17" id="KW-1185">Reference proteome</keyword>
<dbReference type="GO" id="GO:0003677">
    <property type="term" value="F:DNA binding"/>
    <property type="evidence" value="ECO:0007669"/>
    <property type="project" value="UniProtKB-KW"/>
</dbReference>
<evidence type="ECO:0000256" key="9">
    <source>
        <dbReference type="ARBA" id="ARBA00023242"/>
    </source>
</evidence>
<dbReference type="GeneID" id="108851622"/>
<keyword evidence="7" id="KW-0238">DNA-binding</keyword>
<dbReference type="Gene3D" id="3.80.10.10">
    <property type="entry name" value="Ribonuclease Inhibitor"/>
    <property type="match status" value="2"/>
</dbReference>
<dbReference type="Pfam" id="PF23282">
    <property type="entry name" value="WHD_ROQ1"/>
    <property type="match status" value="1"/>
</dbReference>
<keyword evidence="5" id="KW-0611">Plant defense</keyword>
<dbReference type="Pfam" id="PF02362">
    <property type="entry name" value="B3"/>
    <property type="match status" value="1"/>
</dbReference>
<evidence type="ECO:0000313" key="18">
    <source>
        <dbReference type="RefSeq" id="XP_056863755.1"/>
    </source>
</evidence>
<dbReference type="Gene3D" id="3.40.50.10140">
    <property type="entry name" value="Toll/interleukin-1 receptor homology (TIR) domain"/>
    <property type="match status" value="1"/>
</dbReference>
<feature type="zinc finger region" description="C3H1-type" evidence="11">
    <location>
        <begin position="1196"/>
        <end position="1224"/>
    </location>
</feature>
<dbReference type="Gene3D" id="2.40.330.10">
    <property type="entry name" value="DNA-binding pseudobarrel domain"/>
    <property type="match status" value="1"/>
</dbReference>
<evidence type="ECO:0000313" key="17">
    <source>
        <dbReference type="Proteomes" id="UP000504610"/>
    </source>
</evidence>
<reference evidence="17" key="1">
    <citation type="journal article" date="2019" name="Database">
        <title>The radish genome database (RadishGD): an integrated information resource for radish genomics.</title>
        <authorList>
            <person name="Yu H.J."/>
            <person name="Baek S."/>
            <person name="Lee Y.J."/>
            <person name="Cho A."/>
            <person name="Mun J.H."/>
        </authorList>
    </citation>
    <scope>NUCLEOTIDE SEQUENCE [LARGE SCALE GENOMIC DNA]</scope>
    <source>
        <strain evidence="17">cv. WK10039</strain>
    </source>
</reference>
<dbReference type="InterPro" id="IPR036390">
    <property type="entry name" value="WH_DNA-bd_sf"/>
</dbReference>
<feature type="domain" description="TFIIS N-terminal" evidence="16">
    <location>
        <begin position="1065"/>
        <end position="1139"/>
    </location>
</feature>
<dbReference type="PROSITE" id="PS50863">
    <property type="entry name" value="B3"/>
    <property type="match status" value="1"/>
</dbReference>
<dbReference type="PANTHER" id="PTHR11017">
    <property type="entry name" value="LEUCINE-RICH REPEAT-CONTAINING PROTEIN"/>
    <property type="match status" value="1"/>
</dbReference>
<dbReference type="SMART" id="SM00255">
    <property type="entry name" value="TIR"/>
    <property type="match status" value="1"/>
</dbReference>
<reference evidence="18" key="2">
    <citation type="submission" date="2025-08" db="UniProtKB">
        <authorList>
            <consortium name="RefSeq"/>
        </authorList>
    </citation>
    <scope>IDENTIFICATION</scope>
    <source>
        <tissue evidence="18">Leaf</tissue>
    </source>
</reference>
<dbReference type="InterPro" id="IPR035441">
    <property type="entry name" value="TFIIS/LEDGF_dom_sf"/>
</dbReference>
<dbReference type="SUPFAM" id="SSF47676">
    <property type="entry name" value="Conserved domain common to transcription factors TFIIS, elongin A, CRSP70"/>
    <property type="match status" value="1"/>
</dbReference>
<dbReference type="OrthoDB" id="1098498at2759"/>
<dbReference type="Gene3D" id="1.20.930.10">
    <property type="entry name" value="Conserved domain common to transcription factors TFIIS, elongin A, CRSP70"/>
    <property type="match status" value="1"/>
</dbReference>
<accession>A0A9W3DIX6</accession>
<dbReference type="GO" id="GO:0006952">
    <property type="term" value="P:defense response"/>
    <property type="evidence" value="ECO:0007669"/>
    <property type="project" value="UniProtKB-KW"/>
</dbReference>
<evidence type="ECO:0000256" key="8">
    <source>
        <dbReference type="ARBA" id="ARBA00023163"/>
    </source>
</evidence>
<evidence type="ECO:0000256" key="10">
    <source>
        <dbReference type="PROSITE-ProRule" id="PRU00649"/>
    </source>
</evidence>
<evidence type="ECO:0000259" key="15">
    <source>
        <dbReference type="PROSITE" id="PS50863"/>
    </source>
</evidence>
<dbReference type="PRINTS" id="PR00364">
    <property type="entry name" value="DISEASERSIST"/>
</dbReference>
<dbReference type="Pfam" id="PF08711">
    <property type="entry name" value="Med26"/>
    <property type="match status" value="1"/>
</dbReference>
<evidence type="ECO:0000259" key="16">
    <source>
        <dbReference type="PROSITE" id="PS51319"/>
    </source>
</evidence>
<dbReference type="InterPro" id="IPR003340">
    <property type="entry name" value="B3_DNA-bd"/>
</dbReference>
<evidence type="ECO:0000256" key="7">
    <source>
        <dbReference type="ARBA" id="ARBA00023125"/>
    </source>
</evidence>
<dbReference type="SUPFAM" id="SSF52058">
    <property type="entry name" value="L domain-like"/>
    <property type="match status" value="1"/>
</dbReference>
<keyword evidence="4" id="KW-0677">Repeat</keyword>
<dbReference type="InterPro" id="IPR058192">
    <property type="entry name" value="WHD_ROQ1-like"/>
</dbReference>
<proteinExistence type="predicted"/>
<evidence type="ECO:0000256" key="6">
    <source>
        <dbReference type="ARBA" id="ARBA00023015"/>
    </source>
</evidence>
<sequence>MEEMKAFCEFLSHRQPPRSLSESTADDAIEYLRTLPPDRFNKAVSRLSEATFNEIDGDHPFNSPMVTTFLHERVKANEQANEEEDGDKKRGGKSDGDQEILLEKYLTTSDLSNLDTHVAAVDEDFGKYFLLATERILRVEDEEGKPWQFGFSDLKVTQRYVLTKGWSNYVKEKQLVAGDFVFLQRLYTDSSRLFIGFRRRQASALGQCQDLTSLATSSEQLKEVETPPQLRSHGRHVTELDPVLVISCGENQDSEERYFISYISKELCLRGFTPLIYDLTRSTLTAGLEMLHSSRVGVIIFSKNYVCSRQCQDEFVAIMDHSKANNLVLLPVFFKVEVTDIRGQSGSFGRAFSRLEYSVLASQAPYLTSINKYQYKKGDEVLLAKNIVRDVCFLLNPDTNMNLRGRLQMKSILSLLNFSQFSAPHIVGLWGMAGIGKTTIAREIFGTQAERYEVCYFLPDFHIVCQTRGLSHLRDEFFSKICGEEKVIVDAYDTKLGFIRDRFLGKKLLIVLDGVSNARDAEFLVGGFGWLSGGHTLILTSRNRQVLVQCNAKEIRKIQKLSEPESLHLFSQFATEQNWKERTSLVTELVNYASGIPLALCALGSSLQNQCINEEKQHLKGLRQHPLVEIQDAFKISFSVLDDNEKNTFLDLACFFRGERKDHVVNILDGCGFITDLGIYGLIDESLISLVDNKIEMPNIFQDTGRFVVCQESNETGKRSRLCDPTDIVDVLTNNSGTEAIEGIFLDASGLTVELSPTAFEKMYRLRLLKLYSPTSKTHCNVCLPQGLYSLPDELRLLHWERYPLGSLPRNFNPKNIVELNMPYSNMTKLWKGTKNLEKLKRIILSHSRQLTKFPRLSKAKNLEHIDLEGCTSLVKVNSSILHHQKLTFLSLKDCSRLRSMPATVHLEALEVLNLSGCSELEDLQDFSPNLSELYLAGTAITKMPSSIGGLTRLVTLDLENRNRLQHLPPEISNLKAVVSLRSKRPASSIDLSSVEDTAPPHKRCRLKGVIESVILSLRKKKRESSVSRVNEETEKEKEVREKLVDGNNNDDFDPFAAFWDDRQKSILKIQEKLEDPDLSEEALVELLQKLEYVDITLEDLQGSNIGRVVNQKRRHRSPIVQRLAQQLINKWKRMVEKFLRLKPGDFQSPSLIGKRTDCNSESQNKHNPYPFPHPKDRETSVPEGSLNLKGLFPIRPGKPVCASYFHTGNCSSGSTCIFDHPSLMPVHKNTSLPLIQRFSSSMGDSSSDLVNPATSKRRIQKNTSSMASETEHLNQRGFSYSIGDSSSELVEASTKKPPIHKKTSSLVPQMPYFNPQGFSYSIGDSSSELVETSTMSEVTHTNVGRDTSDSWDDEEDTQFLNWLHL</sequence>
<keyword evidence="11" id="KW-0862">Zinc</keyword>
<gene>
    <name evidence="18" type="primary">LOC108851622</name>
</gene>
<dbReference type="InterPro" id="IPR011713">
    <property type="entry name" value="Leu-rich_rpt_3"/>
</dbReference>
<dbReference type="InterPro" id="IPR027417">
    <property type="entry name" value="P-loop_NTPase"/>
</dbReference>
<keyword evidence="3" id="KW-0433">Leucine-rich repeat</keyword>